<organism evidence="2 3">
    <name type="scientific">Rhodococcus ruber</name>
    <dbReference type="NCBI Taxonomy" id="1830"/>
    <lineage>
        <taxon>Bacteria</taxon>
        <taxon>Bacillati</taxon>
        <taxon>Actinomycetota</taxon>
        <taxon>Actinomycetes</taxon>
        <taxon>Mycobacteriales</taxon>
        <taxon>Nocardiaceae</taxon>
        <taxon>Rhodococcus</taxon>
    </lineage>
</organism>
<feature type="region of interest" description="Disordered" evidence="1">
    <location>
        <begin position="1"/>
        <end position="20"/>
    </location>
</feature>
<proteinExistence type="predicted"/>
<dbReference type="EMBL" id="CCSD01000109">
    <property type="protein sequence ID" value="CDZ92316.1"/>
    <property type="molecule type" value="Genomic_DNA"/>
</dbReference>
<evidence type="ECO:0000313" key="2">
    <source>
        <dbReference type="EMBL" id="CDZ92316.1"/>
    </source>
</evidence>
<dbReference type="AlphaFoldDB" id="A0A098BX63"/>
<gene>
    <name evidence="2" type="ORF">RHRU231_930195</name>
</gene>
<accession>A0A098BX63</accession>
<evidence type="ECO:0000256" key="1">
    <source>
        <dbReference type="SAM" id="MobiDB-lite"/>
    </source>
</evidence>
<name>A0A098BX63_9NOCA</name>
<dbReference type="Proteomes" id="UP000042997">
    <property type="component" value="Unassembled WGS sequence"/>
</dbReference>
<reference evidence="2 3" key="1">
    <citation type="journal article" date="2014" name="Genome Announc.">
        <title>Draft Genome Sequence of Propane- and Butane-Oxidizing Actinobacterium Rhodococcus ruber IEGM 231.</title>
        <authorList>
            <person name="Ivshina I.B."/>
            <person name="Kuyukina M.S."/>
            <person name="Krivoruchko A.V."/>
            <person name="Barbe V."/>
            <person name="Fischer C."/>
        </authorList>
    </citation>
    <scope>NUCLEOTIDE SEQUENCE [LARGE SCALE GENOMIC DNA]</scope>
</reference>
<protein>
    <submittedName>
        <fullName evidence="2">Uncharacterized protein</fullName>
    </submittedName>
</protein>
<sequence>MGKPAPARPRNTKPAARDHPYMRFRTVIATLAALTVAACGNSSTDEPAKTTTGNAPASSAASATVAAPMPAPTVISLTLSMAQDQNKDIDFAATDVSGDTVPARRGEPARGIFDDGNWQIVAQCDNVVDGELKVGVVKRDEFAQVEDGRMVSENGYSTLLDC</sequence>
<evidence type="ECO:0000313" key="3">
    <source>
        <dbReference type="Proteomes" id="UP000042997"/>
    </source>
</evidence>